<evidence type="ECO:0000256" key="9">
    <source>
        <dbReference type="SAM" id="Phobius"/>
    </source>
</evidence>
<comment type="subcellular location">
    <subcellularLocation>
        <location evidence="1">Cell membrane</location>
        <topology evidence="1">Multi-pass membrane protein</topology>
    </subcellularLocation>
</comment>
<evidence type="ECO:0000256" key="2">
    <source>
        <dbReference type="ARBA" id="ARBA00022448"/>
    </source>
</evidence>
<dbReference type="PROSITE" id="PS51013">
    <property type="entry name" value="PANNEXIN"/>
    <property type="match status" value="1"/>
</dbReference>
<keyword evidence="7 9" id="KW-0472">Membrane</keyword>
<evidence type="ECO:0000256" key="1">
    <source>
        <dbReference type="ARBA" id="ARBA00004651"/>
    </source>
</evidence>
<dbReference type="GO" id="GO:0007602">
    <property type="term" value="P:phototransduction"/>
    <property type="evidence" value="ECO:0007669"/>
    <property type="project" value="TreeGrafter"/>
</dbReference>
<dbReference type="EMBL" id="AY563518">
    <property type="protein sequence ID" value="AAS79819.1"/>
    <property type="molecule type" value="Genomic_DNA"/>
</dbReference>
<keyword evidence="2" id="KW-0813">Transport</keyword>
<organism evidence="10 11">
    <name type="scientific">Ichnoviriform fugitivi</name>
    <dbReference type="NCBI Taxonomy" id="265522"/>
    <lineage>
        <taxon>Viruses</taxon>
        <taxon>Viruses incertae sedis</taxon>
        <taxon>Polydnaviriformidae</taxon>
        <taxon>Ichnoviriform</taxon>
    </lineage>
</organism>
<evidence type="ECO:0000313" key="10">
    <source>
        <dbReference type="EMBL" id="AAS79819.1"/>
    </source>
</evidence>
<dbReference type="GO" id="GO:0005886">
    <property type="term" value="C:plasma membrane"/>
    <property type="evidence" value="ECO:0007669"/>
    <property type="project" value="UniProtKB-SubCell"/>
</dbReference>
<keyword evidence="5 9" id="KW-1133">Transmembrane helix</keyword>
<dbReference type="PANTHER" id="PTHR11893">
    <property type="entry name" value="INNEXIN"/>
    <property type="match status" value="1"/>
</dbReference>
<dbReference type="PANTHER" id="PTHR11893:SF41">
    <property type="entry name" value="INNEXIN INX2"/>
    <property type="match status" value="1"/>
</dbReference>
<keyword evidence="8" id="KW-0407">Ion channel</keyword>
<evidence type="ECO:0000256" key="5">
    <source>
        <dbReference type="ARBA" id="ARBA00022989"/>
    </source>
</evidence>
<evidence type="ECO:0000256" key="6">
    <source>
        <dbReference type="ARBA" id="ARBA00023065"/>
    </source>
</evidence>
<protein>
    <submittedName>
        <fullName evidence="10">Innexin Vnx-b7</fullName>
    </submittedName>
</protein>
<feature type="transmembrane region" description="Helical" evidence="9">
    <location>
        <begin position="272"/>
        <end position="296"/>
    </location>
</feature>
<keyword evidence="4 9" id="KW-0812">Transmembrane</keyword>
<sequence length="376" mass="43691">MSVALKALRGLLKVQAVNIDTNVFRLHYKLTVIVLLVLWLLITSRQFFGNYMECYFPDYPTISLNTYCYIHSTFLVKPSEKNPARQSLPHPGVSGQREGDTLKFYSYYQWLFVVLFVQAVFFYLPHHVWKVWEGGLMKTLAVDLTSPVVSADRIKKNTDVLLEYFQTQLHSHNSYALKYFSCELFNLINIISQILFMNAFLGEDFHYYGIYVLIVHWKEGLQPEMTKPMELLFPTVTKCTFKKYGPSGSAELRDGMCILTQNALNQKIFVFLWFWFHILAAMSAFVIVCRIFTLVFPSLRLRSFRSTCSLNSARDINVVFDKLWIGDWFLLCMLQRNINILAYKELIIRIARSCDSNICSECSEGMSRPCVQCTQV</sequence>
<dbReference type="PRINTS" id="PR01262">
    <property type="entry name" value="INNEXIN"/>
</dbReference>
<dbReference type="InterPro" id="IPR000990">
    <property type="entry name" value="Innexin"/>
</dbReference>
<keyword evidence="6" id="KW-0406">Ion transport</keyword>
<proteinExistence type="predicted"/>
<keyword evidence="3" id="KW-1003">Cell membrane</keyword>
<evidence type="ECO:0000256" key="4">
    <source>
        <dbReference type="ARBA" id="ARBA00022692"/>
    </source>
</evidence>
<dbReference type="RefSeq" id="YP_001031226.1">
    <property type="nucleotide sequence ID" value="NC_008949.1"/>
</dbReference>
<dbReference type="GO" id="GO:0034220">
    <property type="term" value="P:monoatomic ion transmembrane transport"/>
    <property type="evidence" value="ECO:0007669"/>
    <property type="project" value="UniProtKB-KW"/>
</dbReference>
<reference evidence="10 11" key="1">
    <citation type="journal article" date="2007" name="Virology">
        <title>Shared and species-specific features among ichnovirus genomes.</title>
        <authorList>
            <person name="Tanaka K."/>
            <person name="Lapointe R."/>
            <person name="Barney W.E."/>
            <person name="Makkay A.M."/>
            <person name="Stoltz D."/>
            <person name="Cusson M."/>
            <person name="Webb B.A."/>
        </authorList>
    </citation>
    <scope>NUCLEOTIDE SEQUENCE [LARGE SCALE GENOMIC DNA]</scope>
</reference>
<evidence type="ECO:0000256" key="8">
    <source>
        <dbReference type="ARBA" id="ARBA00023303"/>
    </source>
</evidence>
<dbReference type="GO" id="GO:0005243">
    <property type="term" value="F:gap junction channel activity"/>
    <property type="evidence" value="ECO:0007669"/>
    <property type="project" value="TreeGrafter"/>
</dbReference>
<name>Q6Q2L1_9VIRU</name>
<evidence type="ECO:0000313" key="11">
    <source>
        <dbReference type="Proteomes" id="UP000204242"/>
    </source>
</evidence>
<feature type="transmembrane region" description="Helical" evidence="9">
    <location>
        <begin position="26"/>
        <end position="42"/>
    </location>
</feature>
<evidence type="ECO:0000256" key="3">
    <source>
        <dbReference type="ARBA" id="ARBA00022475"/>
    </source>
</evidence>
<feature type="transmembrane region" description="Helical" evidence="9">
    <location>
        <begin position="107"/>
        <end position="124"/>
    </location>
</feature>
<dbReference type="Proteomes" id="UP000204242">
    <property type="component" value="Genome"/>
</dbReference>
<evidence type="ECO:0000256" key="7">
    <source>
        <dbReference type="ARBA" id="ARBA00023136"/>
    </source>
</evidence>
<accession>Q6Q2L1</accession>
<dbReference type="Pfam" id="PF00876">
    <property type="entry name" value="Innexin"/>
    <property type="match status" value="1"/>
</dbReference>